<dbReference type="EMBL" id="MU155268">
    <property type="protein sequence ID" value="KAF9477196.1"/>
    <property type="molecule type" value="Genomic_DNA"/>
</dbReference>
<proteinExistence type="predicted"/>
<organism evidence="1 2">
    <name type="scientific">Pholiota conissans</name>
    <dbReference type="NCBI Taxonomy" id="109636"/>
    <lineage>
        <taxon>Eukaryota</taxon>
        <taxon>Fungi</taxon>
        <taxon>Dikarya</taxon>
        <taxon>Basidiomycota</taxon>
        <taxon>Agaricomycotina</taxon>
        <taxon>Agaricomycetes</taxon>
        <taxon>Agaricomycetidae</taxon>
        <taxon>Agaricales</taxon>
        <taxon>Agaricineae</taxon>
        <taxon>Strophariaceae</taxon>
        <taxon>Pholiota</taxon>
    </lineage>
</organism>
<gene>
    <name evidence="1" type="ORF">BDN70DRAFT_934388</name>
</gene>
<keyword evidence="2" id="KW-1185">Reference proteome</keyword>
<sequence>MKTAYLDPSLTLASQTMSTSGTSLNSFPYELLSIIHEDAVISFEPPSLAPRLDSETRSNISLVCKTWRENILENGPIWATGIDAGQYSFARAQELIRRAKASPLAISSRDSYVDDESLPPQDFESQTWKYVFNNAAQWNTFYLETDLNSRCNLDDLKNGLQRPMPKLESFTIRNKYREIPGDDSYDAEEEFELPENLFESRAPCLKEFNVTDVYFPPSFNFGIWANLTYLRVANEAQGNDLTYQIYTNWCEILRPLKNLEVLELVDIFYNFVEKGPSFEDTPDIQFNHLSKLYLSTDTPSGIIFDIFAKVVVPNTCSISMNIHNVNIYPPFAFERLRIGLYRLVENLAKDHISDQIFVTGQQNIECSEKFEHDSVSSYLSYVPRELSSKEELDKRLPNFQFNQAHHARDLPCSVPPFSASWSSDPRSPASDCQCWRLVEEVLNAHA</sequence>
<name>A0A9P5Z0F3_9AGAR</name>
<dbReference type="SUPFAM" id="SSF52047">
    <property type="entry name" value="RNI-like"/>
    <property type="match status" value="1"/>
</dbReference>
<dbReference type="Proteomes" id="UP000807469">
    <property type="component" value="Unassembled WGS sequence"/>
</dbReference>
<dbReference type="OrthoDB" id="2884925at2759"/>
<protein>
    <recommendedName>
        <fullName evidence="3">F-box domain-containing protein</fullName>
    </recommendedName>
</protein>
<evidence type="ECO:0000313" key="1">
    <source>
        <dbReference type="EMBL" id="KAF9477196.1"/>
    </source>
</evidence>
<accession>A0A9P5Z0F3</accession>
<dbReference type="AlphaFoldDB" id="A0A9P5Z0F3"/>
<reference evidence="1" key="1">
    <citation type="submission" date="2020-11" db="EMBL/GenBank/DDBJ databases">
        <authorList>
            <consortium name="DOE Joint Genome Institute"/>
            <person name="Ahrendt S."/>
            <person name="Riley R."/>
            <person name="Andreopoulos W."/>
            <person name="Labutti K."/>
            <person name="Pangilinan J."/>
            <person name="Ruiz-Duenas F.J."/>
            <person name="Barrasa J.M."/>
            <person name="Sanchez-Garcia M."/>
            <person name="Camarero S."/>
            <person name="Miyauchi S."/>
            <person name="Serrano A."/>
            <person name="Linde D."/>
            <person name="Babiker R."/>
            <person name="Drula E."/>
            <person name="Ayuso-Fernandez I."/>
            <person name="Pacheco R."/>
            <person name="Padilla G."/>
            <person name="Ferreira P."/>
            <person name="Barriuso J."/>
            <person name="Kellner H."/>
            <person name="Castanera R."/>
            <person name="Alfaro M."/>
            <person name="Ramirez L."/>
            <person name="Pisabarro A.G."/>
            <person name="Kuo A."/>
            <person name="Tritt A."/>
            <person name="Lipzen A."/>
            <person name="He G."/>
            <person name="Yan M."/>
            <person name="Ng V."/>
            <person name="Cullen D."/>
            <person name="Martin F."/>
            <person name="Rosso M.-N."/>
            <person name="Henrissat B."/>
            <person name="Hibbett D."/>
            <person name="Martinez A.T."/>
            <person name="Grigoriev I.V."/>
        </authorList>
    </citation>
    <scope>NUCLEOTIDE SEQUENCE</scope>
    <source>
        <strain evidence="1">CIRM-BRFM 674</strain>
    </source>
</reference>
<evidence type="ECO:0000313" key="2">
    <source>
        <dbReference type="Proteomes" id="UP000807469"/>
    </source>
</evidence>
<comment type="caution">
    <text evidence="1">The sequence shown here is derived from an EMBL/GenBank/DDBJ whole genome shotgun (WGS) entry which is preliminary data.</text>
</comment>
<evidence type="ECO:0008006" key="3">
    <source>
        <dbReference type="Google" id="ProtNLM"/>
    </source>
</evidence>